<keyword evidence="4" id="KW-0175">Coiled coil</keyword>
<feature type="region of interest" description="Disordered" evidence="5">
    <location>
        <begin position="199"/>
        <end position="328"/>
    </location>
</feature>
<feature type="compositionally biased region" description="Acidic residues" evidence="5">
    <location>
        <begin position="99"/>
        <end position="113"/>
    </location>
</feature>
<evidence type="ECO:0000256" key="2">
    <source>
        <dbReference type="ARBA" id="ARBA00008318"/>
    </source>
</evidence>
<evidence type="ECO:0000256" key="1">
    <source>
        <dbReference type="ARBA" id="ARBA00004496"/>
    </source>
</evidence>
<gene>
    <name evidence="8" type="ORF">CALMAC_LOCUS12111</name>
</gene>
<dbReference type="GO" id="GO:0000049">
    <property type="term" value="F:tRNA binding"/>
    <property type="evidence" value="ECO:0007669"/>
    <property type="project" value="TreeGrafter"/>
</dbReference>
<feature type="domain" description="NFACT RNA-binding" evidence="6">
    <location>
        <begin position="1"/>
        <end position="44"/>
    </location>
</feature>
<evidence type="ECO:0000259" key="7">
    <source>
        <dbReference type="Pfam" id="PF11923"/>
    </source>
</evidence>
<dbReference type="Proteomes" id="UP000410492">
    <property type="component" value="Unassembled WGS sequence"/>
</dbReference>
<feature type="compositionally biased region" description="Basic and acidic residues" evidence="5">
    <location>
        <begin position="114"/>
        <end position="127"/>
    </location>
</feature>
<accession>A0A653CXC2</accession>
<dbReference type="Pfam" id="PF05670">
    <property type="entry name" value="NFACT-R_1"/>
    <property type="match status" value="1"/>
</dbReference>
<name>A0A653CXC2_CALMS</name>
<dbReference type="PANTHER" id="PTHR15239:SF6">
    <property type="entry name" value="RIBOSOME QUALITY CONTROL COMPLEX SUBUNIT NEMF"/>
    <property type="match status" value="1"/>
</dbReference>
<reference evidence="8 9" key="1">
    <citation type="submission" date="2019-01" db="EMBL/GenBank/DDBJ databases">
        <authorList>
            <person name="Sayadi A."/>
        </authorList>
    </citation>
    <scope>NUCLEOTIDE SEQUENCE [LARGE SCALE GENOMIC DNA]</scope>
</reference>
<protein>
    <submittedName>
        <fullName evidence="8">Uncharacterized protein</fullName>
    </submittedName>
</protein>
<dbReference type="GO" id="GO:0072344">
    <property type="term" value="P:rescue of stalled ribosome"/>
    <property type="evidence" value="ECO:0007669"/>
    <property type="project" value="TreeGrafter"/>
</dbReference>
<dbReference type="InterPro" id="IPR021846">
    <property type="entry name" value="NFACT-C"/>
</dbReference>
<evidence type="ECO:0000256" key="4">
    <source>
        <dbReference type="ARBA" id="ARBA00023054"/>
    </source>
</evidence>
<feature type="domain" description="NFACT protein C-terminal" evidence="7">
    <location>
        <begin position="327"/>
        <end position="417"/>
    </location>
</feature>
<dbReference type="EMBL" id="CAACVG010009001">
    <property type="protein sequence ID" value="VEN51743.1"/>
    <property type="molecule type" value="Genomic_DNA"/>
</dbReference>
<dbReference type="AlphaFoldDB" id="A0A653CXC2"/>
<feature type="region of interest" description="Disordered" evidence="5">
    <location>
        <begin position="84"/>
        <end position="158"/>
    </location>
</feature>
<evidence type="ECO:0000259" key="6">
    <source>
        <dbReference type="Pfam" id="PF05670"/>
    </source>
</evidence>
<comment type="subcellular location">
    <subcellularLocation>
        <location evidence="1">Cytoplasm</location>
    </subcellularLocation>
</comment>
<dbReference type="GO" id="GO:1990116">
    <property type="term" value="P:ribosome-associated ubiquitin-dependent protein catabolic process"/>
    <property type="evidence" value="ECO:0007669"/>
    <property type="project" value="TreeGrafter"/>
</dbReference>
<feature type="compositionally biased region" description="Basic residues" evidence="5">
    <location>
        <begin position="247"/>
        <end position="258"/>
    </location>
</feature>
<feature type="compositionally biased region" description="Low complexity" evidence="5">
    <location>
        <begin position="142"/>
        <end position="152"/>
    </location>
</feature>
<evidence type="ECO:0000313" key="9">
    <source>
        <dbReference type="Proteomes" id="UP000410492"/>
    </source>
</evidence>
<dbReference type="Pfam" id="PF11923">
    <property type="entry name" value="NFACT-C"/>
    <property type="match status" value="1"/>
</dbReference>
<comment type="similarity">
    <text evidence="2">Belongs to the NEMF family.</text>
</comment>
<evidence type="ECO:0000256" key="3">
    <source>
        <dbReference type="ARBA" id="ARBA00022490"/>
    </source>
</evidence>
<feature type="compositionally biased region" description="Basic and acidic residues" evidence="5">
    <location>
        <begin position="217"/>
        <end position="239"/>
    </location>
</feature>
<sequence>MAICYSVAWDAKVVTNAYWVWGNQVTKTAPTGEYLSTGSFMIRGKKNFLPPSHLILGLGFLFRLEDGSVERHLGERKVLTQNEEEALSIEASEQSKDEVEVEILDESDEEETKEETAIVKTADKENSSEQPETDENVQKNVIQESEIQSVDSSDQEDDVKFPDTQIKIQHFAGTKINILTEPSNIENKLKDVDEDNVIYLGDDKPIIVTSKGSKSRGNSESKNKKPKDQGKKVEIKDSKQQQLQQKRGQKSKLKKIREKYKDQDEEERKLRMDILQSSGSSKDTKKNKKNKDGSSDAKRRPEPRQPRPVVPKEPGEEGDEEEPTVQADVDMIDSLTGIPVTEDELLFAVPVVAPYNTLSNYKFKVKLTPGTGKRGKAAKTAVAMFLKDRAVTPREKDLLKAVKDEQLARNIPGKVKLSAPRLQNLRK</sequence>
<proteinExistence type="inferred from homology"/>
<keyword evidence="3" id="KW-0963">Cytoplasm</keyword>
<dbReference type="GO" id="GO:0005737">
    <property type="term" value="C:cytoplasm"/>
    <property type="evidence" value="ECO:0007669"/>
    <property type="project" value="UniProtKB-SubCell"/>
</dbReference>
<dbReference type="PANTHER" id="PTHR15239">
    <property type="entry name" value="NUCLEAR EXPORT MEDIATOR FACTOR NEMF"/>
    <property type="match status" value="1"/>
</dbReference>
<feature type="compositionally biased region" description="Basic and acidic residues" evidence="5">
    <location>
        <begin position="290"/>
        <end position="305"/>
    </location>
</feature>
<dbReference type="InterPro" id="IPR008532">
    <property type="entry name" value="NFACT_RNA-bd"/>
</dbReference>
<feature type="compositionally biased region" description="Basic and acidic residues" evidence="5">
    <location>
        <begin position="259"/>
        <end position="272"/>
    </location>
</feature>
<dbReference type="OrthoDB" id="207084at2759"/>
<dbReference type="GO" id="GO:0043023">
    <property type="term" value="F:ribosomal large subunit binding"/>
    <property type="evidence" value="ECO:0007669"/>
    <property type="project" value="TreeGrafter"/>
</dbReference>
<evidence type="ECO:0000313" key="8">
    <source>
        <dbReference type="EMBL" id="VEN51743.1"/>
    </source>
</evidence>
<evidence type="ECO:0000256" key="5">
    <source>
        <dbReference type="SAM" id="MobiDB-lite"/>
    </source>
</evidence>
<organism evidence="8 9">
    <name type="scientific">Callosobruchus maculatus</name>
    <name type="common">Southern cowpea weevil</name>
    <name type="synonym">Pulse bruchid</name>
    <dbReference type="NCBI Taxonomy" id="64391"/>
    <lineage>
        <taxon>Eukaryota</taxon>
        <taxon>Metazoa</taxon>
        <taxon>Ecdysozoa</taxon>
        <taxon>Arthropoda</taxon>
        <taxon>Hexapoda</taxon>
        <taxon>Insecta</taxon>
        <taxon>Pterygota</taxon>
        <taxon>Neoptera</taxon>
        <taxon>Endopterygota</taxon>
        <taxon>Coleoptera</taxon>
        <taxon>Polyphaga</taxon>
        <taxon>Cucujiformia</taxon>
        <taxon>Chrysomeloidea</taxon>
        <taxon>Chrysomelidae</taxon>
        <taxon>Bruchinae</taxon>
        <taxon>Bruchini</taxon>
        <taxon>Callosobruchus</taxon>
    </lineage>
</organism>
<dbReference type="InterPro" id="IPR051608">
    <property type="entry name" value="RQC_Subunit_NEMF"/>
</dbReference>
<dbReference type="GO" id="GO:1990112">
    <property type="term" value="C:RQC complex"/>
    <property type="evidence" value="ECO:0007669"/>
    <property type="project" value="TreeGrafter"/>
</dbReference>
<keyword evidence="9" id="KW-1185">Reference proteome</keyword>